<keyword evidence="1" id="KW-0464">Manganese</keyword>
<feature type="binding site" evidence="1">
    <location>
        <position position="109"/>
    </location>
    <ligand>
        <name>Mn(2+)</name>
        <dbReference type="ChEBI" id="CHEBI:29035"/>
        <label>2</label>
    </ligand>
</feature>
<dbReference type="PANTHER" id="PTHR11014:SF63">
    <property type="entry name" value="METALLOPEPTIDASE, PUTATIVE (AFU_ORTHOLOGUE AFUA_6G09600)-RELATED"/>
    <property type="match status" value="1"/>
</dbReference>
<dbReference type="InterPro" id="IPR002933">
    <property type="entry name" value="Peptidase_M20"/>
</dbReference>
<dbReference type="RefSeq" id="WP_064856714.1">
    <property type="nucleotide sequence ID" value="NZ_LZIM01000005.1"/>
</dbReference>
<dbReference type="PANTHER" id="PTHR11014">
    <property type="entry name" value="PEPTIDASE M20 FAMILY MEMBER"/>
    <property type="match status" value="1"/>
</dbReference>
<dbReference type="SUPFAM" id="SSF53187">
    <property type="entry name" value="Zn-dependent exopeptidases"/>
    <property type="match status" value="1"/>
</dbReference>
<dbReference type="NCBIfam" id="TIGR01891">
    <property type="entry name" value="amidohydrolases"/>
    <property type="match status" value="1"/>
</dbReference>
<dbReference type="SUPFAM" id="SSF55031">
    <property type="entry name" value="Bacterial exopeptidase dimerisation domain"/>
    <property type="match status" value="1"/>
</dbReference>
<feature type="binding site" evidence="1">
    <location>
        <position position="107"/>
    </location>
    <ligand>
        <name>Mn(2+)</name>
        <dbReference type="ChEBI" id="CHEBI:29035"/>
        <label>2</label>
    </ligand>
</feature>
<dbReference type="GO" id="GO:0046872">
    <property type="term" value="F:metal ion binding"/>
    <property type="evidence" value="ECO:0007669"/>
    <property type="project" value="UniProtKB-KW"/>
</dbReference>
<dbReference type="AlphaFoldDB" id="A0A1A2ERV7"/>
<gene>
    <name evidence="2" type="ORF">A5771_17030</name>
</gene>
<dbReference type="Proteomes" id="UP000093985">
    <property type="component" value="Unassembled WGS sequence"/>
</dbReference>
<evidence type="ECO:0000256" key="1">
    <source>
        <dbReference type="PIRSR" id="PIRSR005962-1"/>
    </source>
</evidence>
<dbReference type="PIRSF" id="PIRSF005962">
    <property type="entry name" value="Pept_M20D_amidohydro"/>
    <property type="match status" value="1"/>
</dbReference>
<dbReference type="Gene3D" id="3.40.630.10">
    <property type="entry name" value="Zn peptidases"/>
    <property type="match status" value="1"/>
</dbReference>
<keyword evidence="1" id="KW-0479">Metal-binding</keyword>
<dbReference type="GO" id="GO:0016787">
    <property type="term" value="F:hydrolase activity"/>
    <property type="evidence" value="ECO:0007669"/>
    <property type="project" value="UniProtKB-KW"/>
</dbReference>
<accession>A0A1A2ERV7</accession>
<organism evidence="2 3">
    <name type="scientific">Mycolicibacter sinensis (strain JDM601)</name>
    <name type="common">Mycobacterium sinense</name>
    <dbReference type="NCBI Taxonomy" id="875328"/>
    <lineage>
        <taxon>Bacteria</taxon>
        <taxon>Bacillati</taxon>
        <taxon>Actinomycetota</taxon>
        <taxon>Actinomycetes</taxon>
        <taxon>Mycobacteriales</taxon>
        <taxon>Mycobacteriaceae</taxon>
        <taxon>Mycolicibacter</taxon>
    </lineage>
</organism>
<dbReference type="InterPro" id="IPR036264">
    <property type="entry name" value="Bact_exopeptidase_dim_dom"/>
</dbReference>
<feature type="binding site" evidence="1">
    <location>
        <position position="364"/>
    </location>
    <ligand>
        <name>Mn(2+)</name>
        <dbReference type="ChEBI" id="CHEBI:29035"/>
        <label>2</label>
    </ligand>
</feature>
<evidence type="ECO:0000313" key="2">
    <source>
        <dbReference type="EMBL" id="OBG01312.1"/>
    </source>
</evidence>
<dbReference type="InterPro" id="IPR017439">
    <property type="entry name" value="Amidohydrolase"/>
</dbReference>
<dbReference type="Pfam" id="PF01546">
    <property type="entry name" value="Peptidase_M20"/>
    <property type="match status" value="1"/>
</dbReference>
<keyword evidence="2" id="KW-0378">Hydrolase</keyword>
<proteinExistence type="predicted"/>
<reference evidence="3" key="1">
    <citation type="submission" date="2016-06" db="EMBL/GenBank/DDBJ databases">
        <authorList>
            <person name="Sutton G."/>
            <person name="Brinkac L."/>
            <person name="Sanka R."/>
            <person name="Adams M."/>
            <person name="Lau E."/>
            <person name="Mehaffy C."/>
            <person name="Tameris M."/>
            <person name="Hatherill M."/>
            <person name="Hanekom W."/>
            <person name="Mahomed H."/>
            <person name="Mcshane H."/>
        </authorList>
    </citation>
    <scope>NUCLEOTIDE SEQUENCE [LARGE SCALE GENOMIC DNA]</scope>
    <source>
        <strain evidence="3">852014-51077_SCH5608930-a</strain>
    </source>
</reference>
<dbReference type="Gene3D" id="3.30.70.360">
    <property type="match status" value="1"/>
</dbReference>
<feature type="binding site" evidence="1">
    <location>
        <position position="142"/>
    </location>
    <ligand>
        <name>Mn(2+)</name>
        <dbReference type="ChEBI" id="CHEBI:29035"/>
        <label>2</label>
    </ligand>
</feature>
<comment type="caution">
    <text evidence="2">The sequence shown here is derived from an EMBL/GenBank/DDBJ whole genome shotgun (WGS) entry which is preliminary data.</text>
</comment>
<dbReference type="EMBL" id="LZIN01000094">
    <property type="protein sequence ID" value="OBG01312.1"/>
    <property type="molecule type" value="Genomic_DNA"/>
</dbReference>
<comment type="cofactor">
    <cofactor evidence="1">
        <name>Mn(2+)</name>
        <dbReference type="ChEBI" id="CHEBI:29035"/>
    </cofactor>
    <text evidence="1">The Mn(2+) ion enhances activity.</text>
</comment>
<protein>
    <submittedName>
        <fullName evidence="2">N-acyl-L-amino acid amidohydrolase</fullName>
    </submittedName>
</protein>
<dbReference type="OrthoDB" id="9777385at2"/>
<name>A0A1A2ERV7_MYCSD</name>
<sequence length="392" mass="40854">MPSASASQAAQAWLALNAGELVAWRRHLHRHPELSRQEFATTQFIAERLAGAGLNPKVLPSGTGLICDFGPEDGPRIALRADIDALPMTEQTGAPYSSLVPGVTHACGHDAHTAILLGAALALASAPELPVGVRLVFQAAEELMPGGAIDAIAAGVLSGVSRIFALHCDPRLQVGRVATIPGPITSAADTIEITVGGPGGHTSRPHLTADLVYGLGVLITGLPGVLSRRIDPRNSTVLVWGAVNSGAAANAIPQAGRLAGTVRTASRDTWVAMQCIIEDAVSSLLAPLNIEHTLYYHRGVPPVVNEAVSTRMLTHAIEAVGPDVLAETRQSGGGEDFSWYLEQVPGAMARLGVWPGTGPQRDLHQPTFDLDERALGIGVQVMAGIVDQAALL</sequence>
<feature type="binding site" evidence="1">
    <location>
        <position position="167"/>
    </location>
    <ligand>
        <name>Mn(2+)</name>
        <dbReference type="ChEBI" id="CHEBI:29035"/>
        <label>2</label>
    </ligand>
</feature>
<evidence type="ECO:0000313" key="3">
    <source>
        <dbReference type="Proteomes" id="UP000093985"/>
    </source>
</evidence>